<feature type="transmembrane region" description="Helical" evidence="6">
    <location>
        <begin position="316"/>
        <end position="337"/>
    </location>
</feature>
<protein>
    <submittedName>
        <fullName evidence="7">Type IV secretion system protein TrbL</fullName>
    </submittedName>
</protein>
<name>A0ABX5M3R2_9PROT</name>
<reference evidence="7 8" key="1">
    <citation type="submission" date="2018-04" db="EMBL/GenBank/DDBJ databases">
        <title>Active sludge and wastewater microbial communities from Klosterneuburg, Austria.</title>
        <authorList>
            <person name="Wagner M."/>
        </authorList>
    </citation>
    <scope>NUCLEOTIDE SEQUENCE [LARGE SCALE GENOMIC DNA]</scope>
    <source>
        <strain evidence="7 8">Nm 57</strain>
    </source>
</reference>
<dbReference type="Pfam" id="PF04610">
    <property type="entry name" value="TrbL"/>
    <property type="match status" value="1"/>
</dbReference>
<comment type="subcellular location">
    <subcellularLocation>
        <location evidence="1">Membrane</location>
        <topology evidence="1">Multi-pass membrane protein</topology>
    </subcellularLocation>
</comment>
<feature type="compositionally biased region" description="Polar residues" evidence="5">
    <location>
        <begin position="504"/>
        <end position="517"/>
    </location>
</feature>
<feature type="transmembrane region" description="Helical" evidence="6">
    <location>
        <begin position="35"/>
        <end position="56"/>
    </location>
</feature>
<dbReference type="EMBL" id="QICQ01000040">
    <property type="protein sequence ID" value="PXV75045.1"/>
    <property type="molecule type" value="Genomic_DNA"/>
</dbReference>
<feature type="transmembrane region" description="Helical" evidence="6">
    <location>
        <begin position="218"/>
        <end position="235"/>
    </location>
</feature>
<evidence type="ECO:0000256" key="6">
    <source>
        <dbReference type="SAM" id="Phobius"/>
    </source>
</evidence>
<keyword evidence="8" id="KW-1185">Reference proteome</keyword>
<evidence type="ECO:0000256" key="4">
    <source>
        <dbReference type="ARBA" id="ARBA00023136"/>
    </source>
</evidence>
<gene>
    <name evidence="7" type="ORF">C8R14_1403</name>
</gene>
<keyword evidence="2 6" id="KW-0812">Transmembrane</keyword>
<feature type="compositionally biased region" description="Low complexity" evidence="5">
    <location>
        <begin position="412"/>
        <end position="428"/>
    </location>
</feature>
<feature type="compositionally biased region" description="Polar residues" evidence="5">
    <location>
        <begin position="377"/>
        <end position="399"/>
    </location>
</feature>
<dbReference type="Proteomes" id="UP000247780">
    <property type="component" value="Unassembled WGS sequence"/>
</dbReference>
<dbReference type="InterPro" id="IPR007688">
    <property type="entry name" value="Conjugal_tfr_TrbL/VirB6"/>
</dbReference>
<feature type="region of interest" description="Disordered" evidence="5">
    <location>
        <begin position="365"/>
        <end position="437"/>
    </location>
</feature>
<accession>A0ABX5M3R2</accession>
<evidence type="ECO:0000256" key="1">
    <source>
        <dbReference type="ARBA" id="ARBA00004141"/>
    </source>
</evidence>
<feature type="region of interest" description="Disordered" evidence="5">
    <location>
        <begin position="464"/>
        <end position="524"/>
    </location>
</feature>
<keyword evidence="4 6" id="KW-0472">Membrane</keyword>
<evidence type="ECO:0000256" key="5">
    <source>
        <dbReference type="SAM" id="MobiDB-lite"/>
    </source>
</evidence>
<dbReference type="InterPro" id="IPR014150">
    <property type="entry name" value="Conjugal_tfr_TrbL"/>
</dbReference>
<organism evidence="7 8">
    <name type="scientific">Nitrosomonas eutropha</name>
    <dbReference type="NCBI Taxonomy" id="916"/>
    <lineage>
        <taxon>Bacteria</taxon>
        <taxon>Pseudomonadati</taxon>
        <taxon>Pseudomonadota</taxon>
        <taxon>Betaproteobacteria</taxon>
        <taxon>Nitrosomonadales</taxon>
        <taxon>Nitrosomonadaceae</taxon>
        <taxon>Nitrosomonas</taxon>
    </lineage>
</organism>
<evidence type="ECO:0000256" key="2">
    <source>
        <dbReference type="ARBA" id="ARBA00022692"/>
    </source>
</evidence>
<evidence type="ECO:0000256" key="3">
    <source>
        <dbReference type="ARBA" id="ARBA00022989"/>
    </source>
</evidence>
<feature type="compositionally biased region" description="Low complexity" evidence="5">
    <location>
        <begin position="365"/>
        <end position="376"/>
    </location>
</feature>
<dbReference type="NCBIfam" id="TIGR02783">
    <property type="entry name" value="TrbL_P"/>
    <property type="match status" value="1"/>
</dbReference>
<feature type="transmembrane region" description="Helical" evidence="6">
    <location>
        <begin position="247"/>
        <end position="268"/>
    </location>
</feature>
<dbReference type="RefSeq" id="WP_110332626.1">
    <property type="nucleotide sequence ID" value="NZ_QICQ01000040.1"/>
</dbReference>
<evidence type="ECO:0000313" key="8">
    <source>
        <dbReference type="Proteomes" id="UP000247780"/>
    </source>
</evidence>
<feature type="transmembrane region" description="Helical" evidence="6">
    <location>
        <begin position="120"/>
        <end position="138"/>
    </location>
</feature>
<evidence type="ECO:0000313" key="7">
    <source>
        <dbReference type="EMBL" id="PXV75045.1"/>
    </source>
</evidence>
<feature type="transmembrane region" description="Helical" evidence="6">
    <location>
        <begin position="86"/>
        <end position="108"/>
    </location>
</feature>
<keyword evidence="3 6" id="KW-1133">Transmembrane helix</keyword>
<proteinExistence type="predicted"/>
<feature type="transmembrane region" description="Helical" evidence="6">
    <location>
        <begin position="189"/>
        <end position="211"/>
    </location>
</feature>
<comment type="caution">
    <text evidence="7">The sequence shown here is derived from an EMBL/GenBank/DDBJ whole genome shotgun (WGS) entry which is preliminary data.</text>
</comment>
<sequence length="524" mass="54940">MAEYATLKTQDFDNVAAGYIAPRRRNIETLDRRQIFCLFGLVATVFFIAPGTAIAADLHDATGSFKDLLGLIQNSASYWDGKLRDYAITLFWSLAVIQLIWTFLPLVFKQADFGEIVGELVRFVLVTGFFFALLKFSTSWGQAIINSFREAGGNASGFGKTIFPGDMFGIAVELGDTILHVHTLNPLTAVFVTLSGVIVVLCFGFIAAFMALTLIESYIVINASVLFMGFGGSQWTREYALAITRYAIAVGAKLFILTLIVGLIMSSVNDWKASFHNDNADMLTMVGLGLACAYLSKTIPELVAGMITGSSPTGGHALGFMAAAISAGVASGISAAATNGIFGKSGTGIGSNGSGSDGLADMISSSLMGGSSSTGSNMRENINAYGNSGDSNSRSPMNNTLPPQRTGGGQTGKPTTLGTPPTGGQSQGDNKSPVSPLTQFADSAVKSTGIMAAISVPGMEPAMNLSLNVPPPDYGEDEDKNQDMAPNKNMGAGDSNIILAGETTVPSNTPPQQNQSDKQTKPDL</sequence>